<comment type="caution">
    <text evidence="3">The sequence shown here is derived from an EMBL/GenBank/DDBJ whole genome shotgun (WGS) entry which is preliminary data.</text>
</comment>
<protein>
    <submittedName>
        <fullName evidence="3">Phosphoesterase PA-phosphatase</fullName>
    </submittedName>
</protein>
<proteinExistence type="predicted"/>
<dbReference type="AlphaFoldDB" id="A0A1S2LD81"/>
<reference evidence="3 4" key="1">
    <citation type="submission" date="2016-10" db="EMBL/GenBank/DDBJ databases">
        <title>Draft genome sequences of four alkaliphilic bacteria belonging to the Anaerobacillus genus.</title>
        <authorList>
            <person name="Bassil N.M."/>
            <person name="Lloyd J.R."/>
        </authorList>
    </citation>
    <scope>NUCLEOTIDE SEQUENCE [LARGE SCALE GENOMIC DNA]</scope>
    <source>
        <strain evidence="3 4">DSM 15340</strain>
    </source>
</reference>
<sequence>MSQLEILQWFTQLQHPFLDQFARVFTFLGNEEFYFIILPLIYWCISKPIGFRLFYIFIFSIYINSFLKIYFAVTRPIGAEGVNSLFISSAADAGSHYPHDSFPSGHAQGSATLWGYLAYIFRTSVFIALACSLIFFISISRLYTGLHWPTDIIAGVALGIGIIIIAIYVKNFLSKINVGLQLILAVIVPIILVFLFPEEEGFKFAGLLLGAGVGYILESKFVKMEISASFIRKGIAFMIGLVGMFAIQEGFKFVFPDMFIFDFIRYALIGLWGLFLAPYIFVLFKIYDKEEKGYFPTFTNRM</sequence>
<feature type="domain" description="Phosphatidic acid phosphatase type 2/haloperoxidase" evidence="2">
    <location>
        <begin position="51"/>
        <end position="167"/>
    </location>
</feature>
<accession>A0A1S2LD81</accession>
<evidence type="ECO:0000256" key="1">
    <source>
        <dbReference type="SAM" id="Phobius"/>
    </source>
</evidence>
<dbReference type="RefSeq" id="WP_071313984.1">
    <property type="nucleotide sequence ID" value="NZ_MLQQ01000040.1"/>
</dbReference>
<evidence type="ECO:0000313" key="3">
    <source>
        <dbReference type="EMBL" id="OIJ10220.1"/>
    </source>
</evidence>
<keyword evidence="1" id="KW-1133">Transmembrane helix</keyword>
<keyword evidence="4" id="KW-1185">Reference proteome</keyword>
<dbReference type="EMBL" id="MLQQ01000040">
    <property type="protein sequence ID" value="OIJ10220.1"/>
    <property type="molecule type" value="Genomic_DNA"/>
</dbReference>
<dbReference type="Proteomes" id="UP000180098">
    <property type="component" value="Unassembled WGS sequence"/>
</dbReference>
<evidence type="ECO:0000313" key="4">
    <source>
        <dbReference type="Proteomes" id="UP000180098"/>
    </source>
</evidence>
<dbReference type="Gene3D" id="1.20.144.10">
    <property type="entry name" value="Phosphatidic acid phosphatase type 2/haloperoxidase"/>
    <property type="match status" value="1"/>
</dbReference>
<feature type="transmembrane region" description="Helical" evidence="1">
    <location>
        <begin position="176"/>
        <end position="196"/>
    </location>
</feature>
<organism evidence="3 4">
    <name type="scientific">Anaerobacillus arseniciselenatis</name>
    <dbReference type="NCBI Taxonomy" id="85682"/>
    <lineage>
        <taxon>Bacteria</taxon>
        <taxon>Bacillati</taxon>
        <taxon>Bacillota</taxon>
        <taxon>Bacilli</taxon>
        <taxon>Bacillales</taxon>
        <taxon>Bacillaceae</taxon>
        <taxon>Anaerobacillus</taxon>
    </lineage>
</organism>
<feature type="transmembrane region" description="Helical" evidence="1">
    <location>
        <begin position="21"/>
        <end position="43"/>
    </location>
</feature>
<feature type="transmembrane region" description="Helical" evidence="1">
    <location>
        <begin position="152"/>
        <end position="169"/>
    </location>
</feature>
<evidence type="ECO:0000259" key="2">
    <source>
        <dbReference type="SMART" id="SM00014"/>
    </source>
</evidence>
<dbReference type="OrthoDB" id="9789113at2"/>
<feature type="transmembrane region" description="Helical" evidence="1">
    <location>
        <begin position="202"/>
        <end position="218"/>
    </location>
</feature>
<dbReference type="InterPro" id="IPR000326">
    <property type="entry name" value="PAP2/HPO"/>
</dbReference>
<dbReference type="SUPFAM" id="SSF48317">
    <property type="entry name" value="Acid phosphatase/Vanadium-dependent haloperoxidase"/>
    <property type="match status" value="1"/>
</dbReference>
<dbReference type="Pfam" id="PF01569">
    <property type="entry name" value="PAP2"/>
    <property type="match status" value="1"/>
</dbReference>
<dbReference type="InterPro" id="IPR036938">
    <property type="entry name" value="PAP2/HPO_sf"/>
</dbReference>
<keyword evidence="1" id="KW-0472">Membrane</keyword>
<dbReference type="PANTHER" id="PTHR14969:SF13">
    <property type="entry name" value="AT30094P"/>
    <property type="match status" value="1"/>
</dbReference>
<keyword evidence="1" id="KW-0812">Transmembrane</keyword>
<dbReference type="SMART" id="SM00014">
    <property type="entry name" value="acidPPc"/>
    <property type="match status" value="1"/>
</dbReference>
<name>A0A1S2LD81_9BACI</name>
<feature type="transmembrane region" description="Helical" evidence="1">
    <location>
        <begin position="116"/>
        <end position="140"/>
    </location>
</feature>
<feature type="transmembrane region" description="Helical" evidence="1">
    <location>
        <begin position="49"/>
        <end position="67"/>
    </location>
</feature>
<dbReference type="PANTHER" id="PTHR14969">
    <property type="entry name" value="SPHINGOSINE-1-PHOSPHATE PHOSPHOHYDROLASE"/>
    <property type="match status" value="1"/>
</dbReference>
<feature type="transmembrane region" description="Helical" evidence="1">
    <location>
        <begin position="230"/>
        <end position="251"/>
    </location>
</feature>
<feature type="transmembrane region" description="Helical" evidence="1">
    <location>
        <begin position="263"/>
        <end position="284"/>
    </location>
</feature>
<gene>
    <name evidence="3" type="ORF">BKP35_14020</name>
</gene>